<protein>
    <submittedName>
        <fullName evidence="2">GDSL-type esterase/lipase family protein</fullName>
    </submittedName>
</protein>
<dbReference type="EMBL" id="JALIRP010000002">
    <property type="protein sequence ID" value="MCJ8011026.1"/>
    <property type="molecule type" value="Genomic_DNA"/>
</dbReference>
<dbReference type="Gene3D" id="3.40.50.1110">
    <property type="entry name" value="SGNH hydrolase"/>
    <property type="match status" value="1"/>
</dbReference>
<dbReference type="Proteomes" id="UP001139347">
    <property type="component" value="Unassembled WGS sequence"/>
</dbReference>
<organism evidence="2 3">
    <name type="scientific">Paenibacillus mangrovi</name>
    <dbReference type="NCBI Taxonomy" id="2931978"/>
    <lineage>
        <taxon>Bacteria</taxon>
        <taxon>Bacillati</taxon>
        <taxon>Bacillota</taxon>
        <taxon>Bacilli</taxon>
        <taxon>Bacillales</taxon>
        <taxon>Paenibacillaceae</taxon>
        <taxon>Paenibacillus</taxon>
    </lineage>
</organism>
<evidence type="ECO:0000259" key="1">
    <source>
        <dbReference type="Pfam" id="PF13472"/>
    </source>
</evidence>
<evidence type="ECO:0000313" key="2">
    <source>
        <dbReference type="EMBL" id="MCJ8011026.1"/>
    </source>
</evidence>
<dbReference type="PANTHER" id="PTHR30383:SF5">
    <property type="entry name" value="SGNH HYDROLASE-TYPE ESTERASE DOMAIN-CONTAINING PROTEIN"/>
    <property type="match status" value="1"/>
</dbReference>
<dbReference type="InterPro" id="IPR036514">
    <property type="entry name" value="SGNH_hydro_sf"/>
</dbReference>
<evidence type="ECO:0000313" key="3">
    <source>
        <dbReference type="Proteomes" id="UP001139347"/>
    </source>
</evidence>
<dbReference type="RefSeq" id="WP_244721030.1">
    <property type="nucleotide sequence ID" value="NZ_JALIRP010000002.1"/>
</dbReference>
<dbReference type="SUPFAM" id="SSF52266">
    <property type="entry name" value="SGNH hydrolase"/>
    <property type="match status" value="1"/>
</dbReference>
<sequence length="233" mass="26685">MSDKHGHKSDQHQHHTLQYTALGDSIAFGVGGTDHYGYVNYFRDFLATVCHRVNLTNRAVPGFTSTDLLHQLQQDSTARQAIKKANLITISIGGGNLFNCLATPTPACFENGVLTFVEDWPRILKEIRKSIRSRAKILVMTVYNPLKCDDPNYNSIDFFIQQINQVIKKRENRSKYQYKVVNVHRDFRGTFTDGRCKVCTWTHFCELPPNVHPTDAGHLEIARLHELKFLKHC</sequence>
<dbReference type="PANTHER" id="PTHR30383">
    <property type="entry name" value="THIOESTERASE 1/PROTEASE 1/LYSOPHOSPHOLIPASE L1"/>
    <property type="match status" value="1"/>
</dbReference>
<reference evidence="2" key="1">
    <citation type="submission" date="2022-04" db="EMBL/GenBank/DDBJ databases">
        <title>Paenibacillus mangrovi sp. nov., a novel endophytic bacterium isolated from bark of Kandelia candel.</title>
        <authorList>
            <person name="Tuo L."/>
        </authorList>
    </citation>
    <scope>NUCLEOTIDE SEQUENCE</scope>
    <source>
        <strain evidence="2">KQZ6P-2</strain>
    </source>
</reference>
<keyword evidence="3" id="KW-1185">Reference proteome</keyword>
<dbReference type="Pfam" id="PF13472">
    <property type="entry name" value="Lipase_GDSL_2"/>
    <property type="match status" value="1"/>
</dbReference>
<proteinExistence type="predicted"/>
<accession>A0A9X2B184</accession>
<dbReference type="AlphaFoldDB" id="A0A9X2B184"/>
<dbReference type="InterPro" id="IPR051532">
    <property type="entry name" value="Ester_Hydrolysis_Enzymes"/>
</dbReference>
<comment type="caution">
    <text evidence="2">The sequence shown here is derived from an EMBL/GenBank/DDBJ whole genome shotgun (WGS) entry which is preliminary data.</text>
</comment>
<gene>
    <name evidence="2" type="ORF">MUG84_04620</name>
</gene>
<feature type="domain" description="SGNH hydrolase-type esterase" evidence="1">
    <location>
        <begin position="21"/>
        <end position="218"/>
    </location>
</feature>
<dbReference type="InterPro" id="IPR013830">
    <property type="entry name" value="SGNH_hydro"/>
</dbReference>
<name>A0A9X2B184_9BACL</name>
<dbReference type="GO" id="GO:0004622">
    <property type="term" value="F:phosphatidylcholine lysophospholipase activity"/>
    <property type="evidence" value="ECO:0007669"/>
    <property type="project" value="TreeGrafter"/>
</dbReference>